<accession>A0A2J6SJ32</accession>
<protein>
    <recommendedName>
        <fullName evidence="1">2EXR domain-containing protein</fullName>
    </recommendedName>
</protein>
<evidence type="ECO:0000313" key="2">
    <source>
        <dbReference type="EMBL" id="PMD50775.1"/>
    </source>
</evidence>
<dbReference type="RefSeq" id="XP_024727679.1">
    <property type="nucleotide sequence ID" value="XM_024884209.1"/>
</dbReference>
<dbReference type="InterPro" id="IPR045518">
    <property type="entry name" value="2EXR"/>
</dbReference>
<dbReference type="OrthoDB" id="3473305at2759"/>
<reference evidence="2 3" key="1">
    <citation type="submission" date="2016-04" db="EMBL/GenBank/DDBJ databases">
        <title>A degradative enzymes factory behind the ericoid mycorrhizal symbiosis.</title>
        <authorList>
            <consortium name="DOE Joint Genome Institute"/>
            <person name="Martino E."/>
            <person name="Morin E."/>
            <person name="Grelet G."/>
            <person name="Kuo A."/>
            <person name="Kohler A."/>
            <person name="Daghino S."/>
            <person name="Barry K."/>
            <person name="Choi C."/>
            <person name="Cichocki N."/>
            <person name="Clum A."/>
            <person name="Copeland A."/>
            <person name="Hainaut M."/>
            <person name="Haridas S."/>
            <person name="Labutti K."/>
            <person name="Lindquist E."/>
            <person name="Lipzen A."/>
            <person name="Khouja H.-R."/>
            <person name="Murat C."/>
            <person name="Ohm R."/>
            <person name="Olson A."/>
            <person name="Spatafora J."/>
            <person name="Veneault-Fourrey C."/>
            <person name="Henrissat B."/>
            <person name="Grigoriev I."/>
            <person name="Martin F."/>
            <person name="Perotto S."/>
        </authorList>
    </citation>
    <scope>NUCLEOTIDE SEQUENCE [LARGE SCALE GENOMIC DNA]</scope>
    <source>
        <strain evidence="2 3">E</strain>
    </source>
</reference>
<gene>
    <name evidence="2" type="ORF">K444DRAFT_638106</name>
</gene>
<dbReference type="Proteomes" id="UP000235371">
    <property type="component" value="Unassembled WGS sequence"/>
</dbReference>
<dbReference type="EMBL" id="KZ613913">
    <property type="protein sequence ID" value="PMD50775.1"/>
    <property type="molecule type" value="Genomic_DNA"/>
</dbReference>
<dbReference type="AlphaFoldDB" id="A0A2J6SJ32"/>
<name>A0A2J6SJ32_9HELO</name>
<proteinExistence type="predicted"/>
<feature type="domain" description="2EXR" evidence="1">
    <location>
        <begin position="8"/>
        <end position="106"/>
    </location>
</feature>
<evidence type="ECO:0000259" key="1">
    <source>
        <dbReference type="Pfam" id="PF20150"/>
    </source>
</evidence>
<dbReference type="InParanoid" id="A0A2J6SJ32"/>
<dbReference type="Pfam" id="PF20150">
    <property type="entry name" value="2EXR"/>
    <property type="match status" value="1"/>
</dbReference>
<dbReference type="PANTHER" id="PTHR35910">
    <property type="entry name" value="2EXR DOMAIN-CONTAINING PROTEIN"/>
    <property type="match status" value="1"/>
</dbReference>
<sequence>MADTLSTFTNFGVLPKELRLLAWEQAVNSIEPKSVVIEPLYTLNHEGAVIVDTFRGYKARPSDVSPVMLQTSSEARAVVLKSYRRMFGDTDPPSFPIYFNPDRDSLHLRDCDPKWKGKIPDWSKAPEELALIKNLVIYYSRDSPLKLPASYPFGLAAFESLESLSIPSGRGDPATAMKSLVARREKESPKAAEILRSFPLPEAEDPASVEQYENQVTAAMASFWTTKMHPIQIGRGKPVTPPPRLIFLTWEQVEAFNEKTPSLDRTRNTYPLVMQNLRSFIASRRARASNNNGQLHVDYSGPVTRMV</sequence>
<evidence type="ECO:0000313" key="3">
    <source>
        <dbReference type="Proteomes" id="UP000235371"/>
    </source>
</evidence>
<dbReference type="PANTHER" id="PTHR35910:SF6">
    <property type="entry name" value="2EXR DOMAIN-CONTAINING PROTEIN"/>
    <property type="match status" value="1"/>
</dbReference>
<keyword evidence="3" id="KW-1185">Reference proteome</keyword>
<dbReference type="GeneID" id="36592286"/>
<organism evidence="2 3">
    <name type="scientific">Hyaloscypha bicolor E</name>
    <dbReference type="NCBI Taxonomy" id="1095630"/>
    <lineage>
        <taxon>Eukaryota</taxon>
        <taxon>Fungi</taxon>
        <taxon>Dikarya</taxon>
        <taxon>Ascomycota</taxon>
        <taxon>Pezizomycotina</taxon>
        <taxon>Leotiomycetes</taxon>
        <taxon>Helotiales</taxon>
        <taxon>Hyaloscyphaceae</taxon>
        <taxon>Hyaloscypha</taxon>
        <taxon>Hyaloscypha bicolor</taxon>
    </lineage>
</organism>